<name>A0A2T4BTU9_TRILO</name>
<gene>
    <name evidence="1" type="ORF">M440DRAFT_1082000</name>
</gene>
<keyword evidence="2" id="KW-1185">Reference proteome</keyword>
<organism evidence="1 2">
    <name type="scientific">Trichoderma longibrachiatum ATCC 18648</name>
    <dbReference type="NCBI Taxonomy" id="983965"/>
    <lineage>
        <taxon>Eukaryota</taxon>
        <taxon>Fungi</taxon>
        <taxon>Dikarya</taxon>
        <taxon>Ascomycota</taxon>
        <taxon>Pezizomycotina</taxon>
        <taxon>Sordariomycetes</taxon>
        <taxon>Hypocreomycetidae</taxon>
        <taxon>Hypocreales</taxon>
        <taxon>Hypocreaceae</taxon>
        <taxon>Trichoderma</taxon>
    </lineage>
</organism>
<protein>
    <submittedName>
        <fullName evidence="1">Uncharacterized protein</fullName>
    </submittedName>
</protein>
<dbReference type="Proteomes" id="UP000240760">
    <property type="component" value="Unassembled WGS sequence"/>
</dbReference>
<accession>A0A2T4BTU9</accession>
<evidence type="ECO:0000313" key="1">
    <source>
        <dbReference type="EMBL" id="PTB72739.1"/>
    </source>
</evidence>
<proteinExistence type="predicted"/>
<dbReference type="AlphaFoldDB" id="A0A2T4BTU9"/>
<reference evidence="1 2" key="1">
    <citation type="submission" date="2016-07" db="EMBL/GenBank/DDBJ databases">
        <title>Multiple horizontal gene transfer events from other fungi enriched the ability of initially mycotrophic Trichoderma (Ascomycota) to feed on dead plant biomass.</title>
        <authorList>
            <consortium name="DOE Joint Genome Institute"/>
            <person name="Aerts A."/>
            <person name="Atanasova L."/>
            <person name="Chenthamara K."/>
            <person name="Zhang J."/>
            <person name="Grujic M."/>
            <person name="Henrissat B."/>
            <person name="Kuo A."/>
            <person name="Salamov A."/>
            <person name="Lipzen A."/>
            <person name="Labutti K."/>
            <person name="Barry K."/>
            <person name="Miao Y."/>
            <person name="Rahimi M.J."/>
            <person name="Shen Q."/>
            <person name="Grigoriev I.V."/>
            <person name="Kubicek C.P."/>
            <person name="Druzhinina I.S."/>
        </authorList>
    </citation>
    <scope>NUCLEOTIDE SEQUENCE [LARGE SCALE GENOMIC DNA]</scope>
    <source>
        <strain evidence="1 2">ATCC 18648</strain>
    </source>
</reference>
<evidence type="ECO:0000313" key="2">
    <source>
        <dbReference type="Proteomes" id="UP000240760"/>
    </source>
</evidence>
<dbReference type="EMBL" id="KZ679140">
    <property type="protein sequence ID" value="PTB72739.1"/>
    <property type="molecule type" value="Genomic_DNA"/>
</dbReference>
<sequence>MIYGDDRNCLYNIHDPNFKQIGGLKTSGFRLDAISNERPDNAWTTQPLAKATWSR</sequence>